<dbReference type="GeneID" id="106161297"/>
<evidence type="ECO:0000313" key="4">
    <source>
        <dbReference type="Proteomes" id="UP000085678"/>
    </source>
</evidence>
<dbReference type="OrthoDB" id="25987at2759"/>
<name>A0A1S3I730_LINAN</name>
<evidence type="ECO:0000256" key="2">
    <source>
        <dbReference type="SAM" id="MobiDB-lite"/>
    </source>
</evidence>
<dbReference type="GO" id="GO:0005634">
    <property type="term" value="C:nucleus"/>
    <property type="evidence" value="ECO:0007669"/>
    <property type="project" value="TreeGrafter"/>
</dbReference>
<protein>
    <submittedName>
        <fullName evidence="5">Uncharacterized protein LOC106161297</fullName>
    </submittedName>
</protein>
<sequence length="1512" mass="165127">MGIKGLQQYIEAYCPQACRRVHLKELARGYFQKCGQTPTLVVDGLSCLRKLYAAGLDWVHGGQWFQYYLEVKKFVKAFQDAGIQLVFIFDGSVGLTKRSVWIQRRKQDRKNVKRVFDIIKNTGRQPGYQQFIIPVSLGIYTQFILKELGVTVISSTGEADQEIFQYCQQHNCFGILSQDSDFIVYNTLSDFFSVADLNLKKMTTTKYDRMLLCEHLKLDLNQLPILGTLMGNDVIPHSKLLSFHCSILGLTKRDRTSVTLDKIVPKLASYISEKCRSTRYFSAVKEVSKNVMKSGQDQTLFIQSIMNYLSDTDPLRRGLSDVLNSLQLQSADEPSGDSTCADSDATDRPLMPQPTASNNPWSRGPAENKLTFAEIVSKPATVINSVIVADDDNSSTTSSGISSNNTKEKTTVPISKPDVSPRVLLLAKERHEKCENLPLIYSILCGVEVDSGASLEDDNNTDIPSAVVVYTAIKRKLFGLLLGVGIMQREDNQGVGQQGTSWTALPDDPCAMIPGTFSRPQPPQHNPMPVGVCSLPEDPCAMVGMSLEGLGLGDPLPPLGSFTTPSGTIAGTFNVGAIQQPTGVNDPGLFSSHQPAAGAVGNGSRLSTAVSTTSPTASQSKDLVVGKNAVLEWAIYSGCTLKEPDIVPAVPLQIPGHLLKGPPDGCICVWATSQTMGIKGLQQYIEAYCPQACRRVHLKELARGYFQKCGQTPTLVVDGLSCLRKLYAAGLDWVHGGQWFQYYLEVKKFVKAFQDAGIQLVFIFDGSVGLMKRSVWIQRRKQDRKNVKRVFDIIKNTGRQPGYQQFVIPVSLGIYTQFILKELGVTVISSTGEADQEIFQYCQQHHCFGILSQDSDFIVYNTLSDFFSVADLNLKKMTTTKYDRMLLCEHLKLDLNQLPILGTLMGNDVIPHSKLLSFHCSILGLTKRDRTSVTLDKIVPKLASYISEKCRSTRYFSAVKEVSKNVMKSGQDQTLFIQSIMNYLSDTDPLRRGLSDVLNSFQSQSADEPSGDSTCADSDATDRPLMSQPTASNNPWSRGPAENKLTFAEIVSKPATVINSVIVADDDNSSTTSSGISSNNTKEKTTVPISKPDVSPRVLLLAKERHEKCENLPLIYSILCGVEVDSGASLEDDNNTDIPSAAVVYTAIKRKLFGLLLGVGIMQREDNQGVGQQGTSWTALPDDPCAMIPGTFSRPQPPQHNPMPVGVCSLPEDPCAMVGMSLEGLGLGDPLPPLGSFTTPSGTIAGTFSVGAIQQPTGVNDPGLFSSHQPAAGAVGNGSRLSTAVSTTSPTASQSKDLVVGKNAVLEWAIYSGCTLKEPDIVPAVPLQIPGGTPTLERLWFEKDPATLQLQWESLKEIMCCRIPLQDLLRLESKHVLLCCVLHFLLAQEPSTLMYEKELDAFIAQAISPMAGDVGKLKSLKVPTVDPRAVQLAVLFMRGLALGLAVLGACGYPIPLSAGMPWRCFDGKLFHLKYLQARDGADLASLCDYYGPAMETFDYLKSLIVLSTRLDQ</sequence>
<proteinExistence type="inferred from homology"/>
<dbReference type="CDD" id="cd18672">
    <property type="entry name" value="PIN_FAM120B-like"/>
    <property type="match status" value="2"/>
</dbReference>
<dbReference type="KEGG" id="lak:106161297"/>
<feature type="compositionally biased region" description="Polar residues" evidence="2">
    <location>
        <begin position="1027"/>
        <end position="1036"/>
    </location>
</feature>
<dbReference type="RefSeq" id="XP_013393656.1">
    <property type="nucleotide sequence ID" value="XM_013538202.1"/>
</dbReference>
<feature type="compositionally biased region" description="Polar residues" evidence="2">
    <location>
        <begin position="1001"/>
        <end position="1016"/>
    </location>
</feature>
<dbReference type="InterPro" id="IPR029060">
    <property type="entry name" value="PIN-like_dom_sf"/>
</dbReference>
<dbReference type="InterPro" id="IPR006085">
    <property type="entry name" value="XPG_DNA_repair_N"/>
</dbReference>
<dbReference type="InterPro" id="IPR026784">
    <property type="entry name" value="Coact_PPARg"/>
</dbReference>
<dbReference type="SMART" id="SM00485">
    <property type="entry name" value="XPGN"/>
    <property type="match status" value="2"/>
</dbReference>
<accession>A0A1S3I730</accession>
<feature type="region of interest" description="Disordered" evidence="2">
    <location>
        <begin position="328"/>
        <end position="364"/>
    </location>
</feature>
<feature type="compositionally biased region" description="Polar residues" evidence="2">
    <location>
        <begin position="328"/>
        <end position="341"/>
    </location>
</feature>
<feature type="domain" description="XPG N-terminal" evidence="3">
    <location>
        <begin position="1"/>
        <end position="111"/>
    </location>
</feature>
<dbReference type="PANTHER" id="PTHR15976:SF17">
    <property type="entry name" value="CONSTITUTIVE COACTIVATOR OF PEROXISOME PROLIFERATOR-ACTIVATED RECEPTOR GAMMA"/>
    <property type="match status" value="1"/>
</dbReference>
<dbReference type="InParanoid" id="A0A1S3I730"/>
<feature type="compositionally biased region" description="Low complexity" evidence="2">
    <location>
        <begin position="394"/>
        <end position="405"/>
    </location>
</feature>
<dbReference type="Proteomes" id="UP000085678">
    <property type="component" value="Unplaced"/>
</dbReference>
<gene>
    <name evidence="5" type="primary">LOC106161297</name>
</gene>
<evidence type="ECO:0000256" key="1">
    <source>
        <dbReference type="ARBA" id="ARBA00009495"/>
    </source>
</evidence>
<dbReference type="STRING" id="7574.A0A1S3I730"/>
<organism evidence="4 5">
    <name type="scientific">Lingula anatina</name>
    <name type="common">Brachiopod</name>
    <name type="synonym">Lingula unguis</name>
    <dbReference type="NCBI Taxonomy" id="7574"/>
    <lineage>
        <taxon>Eukaryota</taxon>
        <taxon>Metazoa</taxon>
        <taxon>Spiralia</taxon>
        <taxon>Lophotrochozoa</taxon>
        <taxon>Brachiopoda</taxon>
        <taxon>Linguliformea</taxon>
        <taxon>Lingulata</taxon>
        <taxon>Lingulida</taxon>
        <taxon>Linguloidea</taxon>
        <taxon>Lingulidae</taxon>
        <taxon>Lingula</taxon>
    </lineage>
</organism>
<comment type="similarity">
    <text evidence="1">Belongs to the constitutive coactivator of PPAR-gamma family.</text>
</comment>
<feature type="region of interest" description="Disordered" evidence="2">
    <location>
        <begin position="392"/>
        <end position="415"/>
    </location>
</feature>
<dbReference type="SUPFAM" id="SSF88723">
    <property type="entry name" value="PIN domain-like"/>
    <property type="match status" value="2"/>
</dbReference>
<dbReference type="GO" id="GO:0004518">
    <property type="term" value="F:nuclease activity"/>
    <property type="evidence" value="ECO:0007669"/>
    <property type="project" value="InterPro"/>
</dbReference>
<evidence type="ECO:0000259" key="3">
    <source>
        <dbReference type="SMART" id="SM00485"/>
    </source>
</evidence>
<dbReference type="Gene3D" id="3.40.50.1010">
    <property type="entry name" value="5'-nuclease"/>
    <property type="match status" value="2"/>
</dbReference>
<evidence type="ECO:0000313" key="5">
    <source>
        <dbReference type="RefSeq" id="XP_013393656.1"/>
    </source>
</evidence>
<feature type="region of interest" description="Disordered" evidence="2">
    <location>
        <begin position="1067"/>
        <end position="1090"/>
    </location>
</feature>
<dbReference type="Pfam" id="PF00867">
    <property type="entry name" value="XPG_I"/>
    <property type="match status" value="2"/>
</dbReference>
<keyword evidence="4" id="KW-1185">Reference proteome</keyword>
<dbReference type="InterPro" id="IPR006086">
    <property type="entry name" value="XPG-I_dom"/>
</dbReference>
<dbReference type="PANTHER" id="PTHR15976">
    <property type="entry name" value="CONSTITUTIVE COACTIVATOR OF PEROXISOME PROLIFERATOR-ACTIVATED RECEPTOR GAMMA"/>
    <property type="match status" value="1"/>
</dbReference>
<feature type="domain" description="XPG N-terminal" evidence="3">
    <location>
        <begin position="676"/>
        <end position="786"/>
    </location>
</feature>
<reference evidence="5" key="1">
    <citation type="submission" date="2025-08" db="UniProtKB">
        <authorList>
            <consortium name="RefSeq"/>
        </authorList>
    </citation>
    <scope>IDENTIFICATION</scope>
    <source>
        <tissue evidence="5">Gonads</tissue>
    </source>
</reference>
<feature type="compositionally biased region" description="Low complexity" evidence="2">
    <location>
        <begin position="1069"/>
        <end position="1080"/>
    </location>
</feature>
<feature type="region of interest" description="Disordered" evidence="2">
    <location>
        <begin position="1001"/>
        <end position="1039"/>
    </location>
</feature>